<dbReference type="KEGG" id="nib:GU926_03450"/>
<dbReference type="AlphaFoldDB" id="A0A6P1NXH1"/>
<keyword evidence="3" id="KW-0378">Hydrolase</keyword>
<dbReference type="EMBL" id="CP047897">
    <property type="protein sequence ID" value="QHL86545.1"/>
    <property type="molecule type" value="Genomic_DNA"/>
</dbReference>
<evidence type="ECO:0000256" key="1">
    <source>
        <dbReference type="SAM" id="SignalP"/>
    </source>
</evidence>
<feature type="chain" id="PRO_5026940465" evidence="1">
    <location>
        <begin position="21"/>
        <end position="318"/>
    </location>
</feature>
<evidence type="ECO:0000313" key="4">
    <source>
        <dbReference type="Proteomes" id="UP000464214"/>
    </source>
</evidence>
<proteinExistence type="predicted"/>
<dbReference type="PANTHER" id="PTHR43265">
    <property type="entry name" value="ESTERASE ESTD"/>
    <property type="match status" value="1"/>
</dbReference>
<protein>
    <submittedName>
        <fullName evidence="3">Alpha/beta fold hydrolase</fullName>
    </submittedName>
</protein>
<dbReference type="InterPro" id="IPR022742">
    <property type="entry name" value="Hydrolase_4"/>
</dbReference>
<dbReference type="GO" id="GO:0052689">
    <property type="term" value="F:carboxylic ester hydrolase activity"/>
    <property type="evidence" value="ECO:0007669"/>
    <property type="project" value="TreeGrafter"/>
</dbReference>
<evidence type="ECO:0000259" key="2">
    <source>
        <dbReference type="Pfam" id="PF12146"/>
    </source>
</evidence>
<feature type="signal peptide" evidence="1">
    <location>
        <begin position="1"/>
        <end position="20"/>
    </location>
</feature>
<organism evidence="3 4">
    <name type="scientific">Nibribacter ruber</name>
    <dbReference type="NCBI Taxonomy" id="2698458"/>
    <lineage>
        <taxon>Bacteria</taxon>
        <taxon>Pseudomonadati</taxon>
        <taxon>Bacteroidota</taxon>
        <taxon>Cytophagia</taxon>
        <taxon>Cytophagales</taxon>
        <taxon>Hymenobacteraceae</taxon>
        <taxon>Nibribacter</taxon>
    </lineage>
</organism>
<dbReference type="InterPro" id="IPR029058">
    <property type="entry name" value="AB_hydrolase_fold"/>
</dbReference>
<keyword evidence="1" id="KW-0732">Signal</keyword>
<reference evidence="3 4" key="1">
    <citation type="submission" date="2020-01" db="EMBL/GenBank/DDBJ databases">
        <authorList>
            <person name="Kim M."/>
        </authorList>
    </citation>
    <scope>NUCLEOTIDE SEQUENCE [LARGE SCALE GENOMIC DNA]</scope>
    <source>
        <strain evidence="3 4">BT10</strain>
    </source>
</reference>
<dbReference type="Gene3D" id="3.40.50.1820">
    <property type="entry name" value="alpha/beta hydrolase"/>
    <property type="match status" value="1"/>
</dbReference>
<accession>A0A6P1NXH1</accession>
<dbReference type="Proteomes" id="UP000464214">
    <property type="component" value="Chromosome"/>
</dbReference>
<sequence>MKARIFLTLLAFLCLHQAWSQSGTTPQGTPMDLVTSTGTIKGTLLLPTSSKPVKVVLLHAGSGPTDRDGNIGPYQNNSLKMLAEALYAQGIATVRYDKRGIGESKDAGKKEEDMRFHHFVEDATAWVQKLKADKRFSKVVVLGHSEGSLIGMQAAQQAKADGFISVAGPGKSADQVIREQLMPQPKMVQDIAFPILDSLVAGKLVPDANPMLQALFRPAIQPYLISWFQLNPQVEIRKLKIPVLLVQGTQDMQVSTAEAQLLKEAYPAAKLVLVENMNHVLKPASADKAANLATYSNPELALSPTLAQEVTAFVKGLK</sequence>
<name>A0A6P1NXH1_9BACT</name>
<keyword evidence="4" id="KW-1185">Reference proteome</keyword>
<dbReference type="InterPro" id="IPR053145">
    <property type="entry name" value="AB_hydrolase_Est10"/>
</dbReference>
<dbReference type="PANTHER" id="PTHR43265:SF1">
    <property type="entry name" value="ESTERASE ESTD"/>
    <property type="match status" value="1"/>
</dbReference>
<feature type="domain" description="Serine aminopeptidase S33" evidence="2">
    <location>
        <begin position="80"/>
        <end position="182"/>
    </location>
</feature>
<dbReference type="RefSeq" id="WP_160689042.1">
    <property type="nucleotide sequence ID" value="NZ_CP047897.1"/>
</dbReference>
<dbReference type="SUPFAM" id="SSF53474">
    <property type="entry name" value="alpha/beta-Hydrolases"/>
    <property type="match status" value="1"/>
</dbReference>
<evidence type="ECO:0000313" key="3">
    <source>
        <dbReference type="EMBL" id="QHL86545.1"/>
    </source>
</evidence>
<dbReference type="Pfam" id="PF12146">
    <property type="entry name" value="Hydrolase_4"/>
    <property type="match status" value="1"/>
</dbReference>
<gene>
    <name evidence="3" type="ORF">GU926_03450</name>
</gene>